<dbReference type="Pfam" id="PF01207">
    <property type="entry name" value="Dus"/>
    <property type="match status" value="1"/>
</dbReference>
<gene>
    <name evidence="3" type="primary">dus2</name>
    <name evidence="3" type="ORF">GGI19_000443</name>
</gene>
<dbReference type="EC" id="1.3.1.91" evidence="3"/>
<dbReference type="Proteomes" id="UP001140011">
    <property type="component" value="Unassembled WGS sequence"/>
</dbReference>
<reference evidence="3" key="1">
    <citation type="submission" date="2022-07" db="EMBL/GenBank/DDBJ databases">
        <title>Phylogenomic reconstructions and comparative analyses of Kickxellomycotina fungi.</title>
        <authorList>
            <person name="Reynolds N.K."/>
            <person name="Stajich J.E."/>
            <person name="Barry K."/>
            <person name="Grigoriev I.V."/>
            <person name="Crous P."/>
            <person name="Smith M.E."/>
        </authorList>
    </citation>
    <scope>NUCLEOTIDE SEQUENCE</scope>
    <source>
        <strain evidence="3">BCRC 34297</strain>
    </source>
</reference>
<dbReference type="AlphaFoldDB" id="A0A9W8LEE6"/>
<keyword evidence="4" id="KW-1185">Reference proteome</keyword>
<proteinExistence type="predicted"/>
<dbReference type="SUPFAM" id="SSF51395">
    <property type="entry name" value="FMN-linked oxidoreductases"/>
    <property type="match status" value="1"/>
</dbReference>
<dbReference type="CDD" id="cd02801">
    <property type="entry name" value="DUS_like_FMN"/>
    <property type="match status" value="1"/>
</dbReference>
<accession>A0A9W8LEE6</accession>
<dbReference type="EMBL" id="JANBUH010000012">
    <property type="protein sequence ID" value="KAJ2756921.1"/>
    <property type="molecule type" value="Genomic_DNA"/>
</dbReference>
<dbReference type="InterPro" id="IPR052582">
    <property type="entry name" value="tRNA-DUS-like"/>
</dbReference>
<dbReference type="PANTHER" id="PTHR45936:SF1">
    <property type="entry name" value="TRNA-DIHYDROURIDINE(20) SYNTHASE [NAD(P)+]-LIKE"/>
    <property type="match status" value="1"/>
</dbReference>
<keyword evidence="3" id="KW-0560">Oxidoreductase</keyword>
<dbReference type="GO" id="GO:0102264">
    <property type="term" value="F:tRNA-dihydrouridine20 synthase activity"/>
    <property type="evidence" value="ECO:0007669"/>
    <property type="project" value="UniProtKB-EC"/>
</dbReference>
<protein>
    <submittedName>
        <fullName evidence="3">tRNA-dihydrouridine synthase 2</fullName>
        <ecNumber evidence="3">1.3.1.91</ecNumber>
    </submittedName>
</protein>
<comment type="caution">
    <text evidence="3">The sequence shown here is derived from an EMBL/GenBank/DDBJ whole genome shotgun (WGS) entry which is preliminary data.</text>
</comment>
<evidence type="ECO:0000256" key="1">
    <source>
        <dbReference type="SAM" id="MobiDB-lite"/>
    </source>
</evidence>
<dbReference type="OrthoDB" id="10262250at2759"/>
<feature type="compositionally biased region" description="Polar residues" evidence="1">
    <location>
        <begin position="341"/>
        <end position="350"/>
    </location>
</feature>
<dbReference type="PANTHER" id="PTHR45936">
    <property type="entry name" value="TRNA-DIHYDROURIDINE(20) SYNTHASE [NAD(P)+]-LIKE"/>
    <property type="match status" value="1"/>
</dbReference>
<dbReference type="GO" id="GO:0005737">
    <property type="term" value="C:cytoplasm"/>
    <property type="evidence" value="ECO:0007669"/>
    <property type="project" value="TreeGrafter"/>
</dbReference>
<dbReference type="Gene3D" id="3.20.20.70">
    <property type="entry name" value="Aldolase class I"/>
    <property type="match status" value="1"/>
</dbReference>
<dbReference type="InterPro" id="IPR035587">
    <property type="entry name" value="DUS-like_FMN-bd"/>
</dbReference>
<dbReference type="InterPro" id="IPR013785">
    <property type="entry name" value="Aldolase_TIM"/>
</dbReference>
<sequence>MTTSDSKRTEWRDRYRNGFFLAPMVRVGTLPMRLLAQQYGADLLWAPEIVDKSIIGSERIVDDKTGVISYIKHDKDVFTTHPSEKQQVIFQLGSAGPETALAAAKAVEQDVSGFDLNCGCPKKFSIQGGMGAALMSDPDRLCSILDVLVKNIALPITCKIRVFDDVEKTLELVRKIAATGISALTVHCRTRDMRPHEKAMWNRLKDVVSELPDLPIILNGDIYEYADVQRARDETGASSVMTARGAAANPSIFRSEGMLPTMEAAQEYTKYAVRTSNNFINTKYTLLQMYPDTKTEQFALLRGTRKYKDMCEAMGLAEFYESEGAELVHSRAEPPDANANKRPTSTTDATPQRAMESPTKSKRLKV</sequence>
<name>A0A9W8LEE6_9FUNG</name>
<feature type="region of interest" description="Disordered" evidence="1">
    <location>
        <begin position="325"/>
        <end position="366"/>
    </location>
</feature>
<evidence type="ECO:0000313" key="4">
    <source>
        <dbReference type="Proteomes" id="UP001140011"/>
    </source>
</evidence>
<feature type="domain" description="DUS-like FMN-binding" evidence="2">
    <location>
        <begin position="21"/>
        <end position="330"/>
    </location>
</feature>
<evidence type="ECO:0000259" key="2">
    <source>
        <dbReference type="Pfam" id="PF01207"/>
    </source>
</evidence>
<organism evidence="3 4">
    <name type="scientific">Coemansia pectinata</name>
    <dbReference type="NCBI Taxonomy" id="1052879"/>
    <lineage>
        <taxon>Eukaryota</taxon>
        <taxon>Fungi</taxon>
        <taxon>Fungi incertae sedis</taxon>
        <taxon>Zoopagomycota</taxon>
        <taxon>Kickxellomycotina</taxon>
        <taxon>Kickxellomycetes</taxon>
        <taxon>Kickxellales</taxon>
        <taxon>Kickxellaceae</taxon>
        <taxon>Coemansia</taxon>
    </lineage>
</organism>
<evidence type="ECO:0000313" key="3">
    <source>
        <dbReference type="EMBL" id="KAJ2756921.1"/>
    </source>
</evidence>